<proteinExistence type="predicted"/>
<sequence length="200" mass="23347">MKTEKQLNALIYAIERYPEIGRTKLMKFVFFVDLFRFNQTGETLLEDEYIRLPNGPVPDIGFSYTDNSNAYLSVTCEQIGPEHCLYQYKPRKKSDVSLFSEDDIKLFDLIIQTLKKYSTQSVSDLTHRFTLWKEAENSDIITKEKLRLDEYEYDDLESFFYYTRAAKDAGGVTEYPGDDACDMVSEEMLYLQSESMGRPD</sequence>
<dbReference type="AlphaFoldDB" id="A0A9E7PMX8"/>
<dbReference type="EMBL" id="CP096115">
    <property type="protein sequence ID" value="UUX91899.1"/>
    <property type="molecule type" value="Genomic_DNA"/>
</dbReference>
<evidence type="ECO:0000259" key="1">
    <source>
        <dbReference type="Pfam" id="PF13274"/>
    </source>
</evidence>
<evidence type="ECO:0000313" key="3">
    <source>
        <dbReference type="Proteomes" id="UP001060368"/>
    </source>
</evidence>
<dbReference type="Pfam" id="PF13274">
    <property type="entry name" value="SocA_Panacea"/>
    <property type="match status" value="1"/>
</dbReference>
<dbReference type="InterPro" id="IPR025272">
    <property type="entry name" value="SocA_Panacea"/>
</dbReference>
<dbReference type="KEGG" id="mend:L6E24_11085"/>
<dbReference type="Proteomes" id="UP001060368">
    <property type="component" value="Chromosome"/>
</dbReference>
<organism evidence="2 3">
    <name type="scientific">Methanoplanus endosymbiosus</name>
    <dbReference type="NCBI Taxonomy" id="33865"/>
    <lineage>
        <taxon>Archaea</taxon>
        <taxon>Methanobacteriati</taxon>
        <taxon>Methanobacteriota</taxon>
        <taxon>Stenosarchaea group</taxon>
        <taxon>Methanomicrobia</taxon>
        <taxon>Methanomicrobiales</taxon>
        <taxon>Methanomicrobiaceae</taxon>
        <taxon>Methanoplanus</taxon>
    </lineage>
</organism>
<reference evidence="2" key="1">
    <citation type="submission" date="2022-04" db="EMBL/GenBank/DDBJ databases">
        <title>Complete genome of Methanoplanus endosymbiosus DSM 3599.</title>
        <authorList>
            <person name="Chen S.-C."/>
            <person name="You Y.-T."/>
            <person name="Zhou Y.-Z."/>
            <person name="Lai M.-C."/>
        </authorList>
    </citation>
    <scope>NUCLEOTIDE SEQUENCE</scope>
    <source>
        <strain evidence="2">DSM 3599</strain>
    </source>
</reference>
<keyword evidence="3" id="KW-1185">Reference proteome</keyword>
<gene>
    <name evidence="2" type="ORF">L6E24_11085</name>
</gene>
<protein>
    <submittedName>
        <fullName evidence="2">Panacea domain-containing protein</fullName>
    </submittedName>
</protein>
<name>A0A9E7PMX8_9EURY</name>
<accession>A0A9E7PMX8</accession>
<evidence type="ECO:0000313" key="2">
    <source>
        <dbReference type="EMBL" id="UUX91899.1"/>
    </source>
</evidence>
<dbReference type="GeneID" id="74308252"/>
<feature type="domain" description="Antitoxin SocA-like Panacea" evidence="1">
    <location>
        <begin position="25"/>
        <end position="133"/>
    </location>
</feature>
<dbReference type="RefSeq" id="WP_257742050.1">
    <property type="nucleotide sequence ID" value="NZ_CP096115.1"/>
</dbReference>